<protein>
    <submittedName>
        <fullName evidence="2">Fimbrial protein</fullName>
    </submittedName>
</protein>
<dbReference type="SUPFAM" id="SSF49401">
    <property type="entry name" value="Bacterial adhesins"/>
    <property type="match status" value="1"/>
</dbReference>
<dbReference type="GO" id="GO:0043709">
    <property type="term" value="P:cell adhesion involved in single-species biofilm formation"/>
    <property type="evidence" value="ECO:0007669"/>
    <property type="project" value="TreeGrafter"/>
</dbReference>
<dbReference type="PANTHER" id="PTHR33420:SF4">
    <property type="entry name" value="FIMBRIAL-LIKE PROTEIN FIMF"/>
    <property type="match status" value="1"/>
</dbReference>
<dbReference type="InterPro" id="IPR000259">
    <property type="entry name" value="Adhesion_dom_fimbrial"/>
</dbReference>
<feature type="domain" description="Fimbrial-type adhesion" evidence="1">
    <location>
        <begin position="35"/>
        <end position="182"/>
    </location>
</feature>
<gene>
    <name evidence="2" type="ORF">AERO8C_80063</name>
</gene>
<dbReference type="InterPro" id="IPR036937">
    <property type="entry name" value="Adhesion_dom_fimbrial_sf"/>
</dbReference>
<dbReference type="Proteomes" id="UP000439123">
    <property type="component" value="Unassembled WGS sequence"/>
</dbReference>
<evidence type="ECO:0000313" key="3">
    <source>
        <dbReference type="Proteomes" id="UP000439123"/>
    </source>
</evidence>
<accession>A0A653LDE5</accession>
<dbReference type="EMBL" id="CABWLC010000021">
    <property type="protein sequence ID" value="VXA89145.1"/>
    <property type="molecule type" value="Genomic_DNA"/>
</dbReference>
<dbReference type="Gene3D" id="2.60.40.1090">
    <property type="entry name" value="Fimbrial-type adhesion domain"/>
    <property type="match status" value="1"/>
</dbReference>
<name>A0A653LDE5_AERVE</name>
<evidence type="ECO:0000259" key="1">
    <source>
        <dbReference type="Pfam" id="PF00419"/>
    </source>
</evidence>
<dbReference type="AlphaFoldDB" id="A0A653LDE5"/>
<reference evidence="2 3" key="1">
    <citation type="submission" date="2019-10" db="EMBL/GenBank/DDBJ databases">
        <authorList>
            <person name="Karimi E."/>
        </authorList>
    </citation>
    <scope>NUCLEOTIDE SEQUENCE [LARGE SCALE GENOMIC DNA]</scope>
    <source>
        <strain evidence="2">Aeromonas sp. 8C</strain>
    </source>
</reference>
<dbReference type="RefSeq" id="WP_159158122.1">
    <property type="nucleotide sequence ID" value="NZ_JBMKBH010000015.1"/>
</dbReference>
<organism evidence="2 3">
    <name type="scientific">Aeromonas veronii</name>
    <dbReference type="NCBI Taxonomy" id="654"/>
    <lineage>
        <taxon>Bacteria</taxon>
        <taxon>Pseudomonadati</taxon>
        <taxon>Pseudomonadota</taxon>
        <taxon>Gammaproteobacteria</taxon>
        <taxon>Aeromonadales</taxon>
        <taxon>Aeromonadaceae</taxon>
        <taxon>Aeromonas</taxon>
    </lineage>
</organism>
<dbReference type="PANTHER" id="PTHR33420">
    <property type="entry name" value="FIMBRIAL SUBUNIT ELFA-RELATED"/>
    <property type="match status" value="1"/>
</dbReference>
<proteinExistence type="predicted"/>
<evidence type="ECO:0000313" key="2">
    <source>
        <dbReference type="EMBL" id="VXA89145.1"/>
    </source>
</evidence>
<dbReference type="InterPro" id="IPR008966">
    <property type="entry name" value="Adhesion_dom_sf"/>
</dbReference>
<dbReference type="Pfam" id="PF00419">
    <property type="entry name" value="Fimbrial"/>
    <property type="match status" value="1"/>
</dbReference>
<sequence length="183" mass="19459">MLRTLWIGLVLYPLLGVTAAPRASNDLELLGNTVHLHGRIIDQPCVVSPESLDQEVEMGVVDVKELYANGVAELVPFSIRLTNCKPGIFRMAKVTFTGSQDIELSGGLAFTAGIAKGAGIRLYDVAQSPLNLGSASRGYLLGGAADNELQFFARVEGHPAALTAKNIQPGDYSAVANFIVAYE</sequence>
<dbReference type="GO" id="GO:0009289">
    <property type="term" value="C:pilus"/>
    <property type="evidence" value="ECO:0007669"/>
    <property type="project" value="InterPro"/>
</dbReference>
<dbReference type="InterPro" id="IPR050263">
    <property type="entry name" value="Bact_Fimbrial_Adh_Pro"/>
</dbReference>